<sequence length="60" mass="6965">MYIAPVIPSSPGALYLSYREAEYRKHPVQDCCVDKMLVSFFRQRMHCVATILEGNDETRK</sequence>
<evidence type="ECO:0000313" key="2">
    <source>
        <dbReference type="Proteomes" id="UP000001396"/>
    </source>
</evidence>
<dbReference type="AlphaFoldDB" id="D3BLK6"/>
<dbReference type="RefSeq" id="XP_020429585.1">
    <property type="nucleotide sequence ID" value="XM_020582804.1"/>
</dbReference>
<evidence type="ECO:0000313" key="1">
    <source>
        <dbReference type="EMBL" id="EFA77457.1"/>
    </source>
</evidence>
<proteinExistence type="predicted"/>
<dbReference type="Proteomes" id="UP000001396">
    <property type="component" value="Unassembled WGS sequence"/>
</dbReference>
<reference evidence="1 2" key="1">
    <citation type="journal article" date="2011" name="Genome Res.">
        <title>Phylogeny-wide analysis of social amoeba genomes highlights ancient origins for complex intercellular communication.</title>
        <authorList>
            <person name="Heidel A.J."/>
            <person name="Lawal H.M."/>
            <person name="Felder M."/>
            <person name="Schilde C."/>
            <person name="Helps N.R."/>
            <person name="Tunggal B."/>
            <person name="Rivero F."/>
            <person name="John U."/>
            <person name="Schleicher M."/>
            <person name="Eichinger L."/>
            <person name="Platzer M."/>
            <person name="Noegel A.A."/>
            <person name="Schaap P."/>
            <person name="Gloeckner G."/>
        </authorList>
    </citation>
    <scope>NUCLEOTIDE SEQUENCE [LARGE SCALE GENOMIC DNA]</scope>
    <source>
        <strain evidence="2">ATCC 26659 / Pp 5 / PN500</strain>
    </source>
</reference>
<protein>
    <submittedName>
        <fullName evidence="1">Uncharacterized protein</fullName>
    </submittedName>
</protein>
<dbReference type="InParanoid" id="D3BLK6"/>
<dbReference type="EMBL" id="ADBJ01000042">
    <property type="protein sequence ID" value="EFA77457.1"/>
    <property type="molecule type" value="Genomic_DNA"/>
</dbReference>
<name>D3BLK6_HETP5</name>
<comment type="caution">
    <text evidence="1">The sequence shown here is derived from an EMBL/GenBank/DDBJ whole genome shotgun (WGS) entry which is preliminary data.</text>
</comment>
<accession>D3BLK6</accession>
<dbReference type="GeneID" id="31367526"/>
<organism evidence="1 2">
    <name type="scientific">Heterostelium pallidum (strain ATCC 26659 / Pp 5 / PN500)</name>
    <name type="common">Cellular slime mold</name>
    <name type="synonym">Polysphondylium pallidum</name>
    <dbReference type="NCBI Taxonomy" id="670386"/>
    <lineage>
        <taxon>Eukaryota</taxon>
        <taxon>Amoebozoa</taxon>
        <taxon>Evosea</taxon>
        <taxon>Eumycetozoa</taxon>
        <taxon>Dictyostelia</taxon>
        <taxon>Acytosteliales</taxon>
        <taxon>Acytosteliaceae</taxon>
        <taxon>Heterostelium</taxon>
    </lineage>
</organism>
<keyword evidence="2" id="KW-1185">Reference proteome</keyword>
<gene>
    <name evidence="1" type="ORF">PPL_12059</name>
</gene>